<keyword evidence="1" id="KW-0812">Transmembrane</keyword>
<feature type="transmembrane region" description="Helical" evidence="1">
    <location>
        <begin position="388"/>
        <end position="406"/>
    </location>
</feature>
<organism evidence="2 3">
    <name type="scientific">[Mycobacterium] vasticus</name>
    <dbReference type="NCBI Taxonomy" id="2875777"/>
    <lineage>
        <taxon>Bacteria</taxon>
        <taxon>Bacillati</taxon>
        <taxon>Actinomycetota</taxon>
        <taxon>Actinomycetes</taxon>
        <taxon>Mycobacteriales</taxon>
        <taxon>Mycobacteriaceae</taxon>
        <taxon>Mycolicibacter</taxon>
    </lineage>
</organism>
<comment type="caution">
    <text evidence="2">The sequence shown here is derived from an EMBL/GenBank/DDBJ whole genome shotgun (WGS) entry which is preliminary data.</text>
</comment>
<gene>
    <name evidence="2" type="ORF">K5L39_16435</name>
</gene>
<evidence type="ECO:0008006" key="4">
    <source>
        <dbReference type="Google" id="ProtNLM"/>
    </source>
</evidence>
<name>A0ABU5Z065_9MYCO</name>
<feature type="transmembrane region" description="Helical" evidence="1">
    <location>
        <begin position="412"/>
        <end position="435"/>
    </location>
</feature>
<accession>A0ABU5Z065</accession>
<dbReference type="RefSeq" id="WP_225398156.1">
    <property type="nucleotide sequence ID" value="NZ_JAYJJQ010000017.1"/>
</dbReference>
<dbReference type="Gene3D" id="3.40.50.300">
    <property type="entry name" value="P-loop containing nucleotide triphosphate hydrolases"/>
    <property type="match status" value="1"/>
</dbReference>
<evidence type="ECO:0000313" key="3">
    <source>
        <dbReference type="Proteomes" id="UP001299283"/>
    </source>
</evidence>
<feature type="transmembrane region" description="Helical" evidence="1">
    <location>
        <begin position="456"/>
        <end position="478"/>
    </location>
</feature>
<keyword evidence="1" id="KW-1133">Transmembrane helix</keyword>
<feature type="transmembrane region" description="Helical" evidence="1">
    <location>
        <begin position="561"/>
        <end position="579"/>
    </location>
</feature>
<evidence type="ECO:0000313" key="2">
    <source>
        <dbReference type="EMBL" id="MEB3070773.1"/>
    </source>
</evidence>
<evidence type="ECO:0000256" key="1">
    <source>
        <dbReference type="SAM" id="Phobius"/>
    </source>
</evidence>
<keyword evidence="3" id="KW-1185">Reference proteome</keyword>
<reference evidence="2 3" key="1">
    <citation type="submission" date="2023-12" db="EMBL/GenBank/DDBJ databases">
        <title>Description of new species of Mycobacterium terrae complex isolated from sewage at the Sao Paulo Zoological Park Foundation in Brazil.</title>
        <authorList>
            <person name="Romagnoli C.L."/>
            <person name="Conceicao E.C."/>
            <person name="Machado E."/>
            <person name="Barreto L.B.P.F."/>
            <person name="Sharma A."/>
            <person name="Silva N.M."/>
            <person name="Marques L.E."/>
            <person name="Juliana M.A."/>
            <person name="Lourenco M.C.S."/>
            <person name="Digiampietri L.A."/>
            <person name="Suffys P.N."/>
            <person name="Viana-Niero C."/>
        </authorList>
    </citation>
    <scope>NUCLEOTIDE SEQUENCE [LARGE SCALE GENOMIC DNA]</scope>
    <source>
        <strain evidence="2 3">MYC017</strain>
    </source>
</reference>
<keyword evidence="1" id="KW-0472">Membrane</keyword>
<feature type="transmembrane region" description="Helical" evidence="1">
    <location>
        <begin position="530"/>
        <end position="555"/>
    </location>
</feature>
<proteinExistence type="predicted"/>
<feature type="transmembrane region" description="Helical" evidence="1">
    <location>
        <begin position="490"/>
        <end position="509"/>
    </location>
</feature>
<dbReference type="EMBL" id="JAYJJQ010000017">
    <property type="protein sequence ID" value="MEB3070773.1"/>
    <property type="molecule type" value="Genomic_DNA"/>
</dbReference>
<dbReference type="InterPro" id="IPR027417">
    <property type="entry name" value="P-loop_NTPase"/>
</dbReference>
<sequence length="654" mass="70392">MTEIDSAFKLILAMLGWLRRRVHPDTSPPALNRIADDLSDAVRRREENLRDQLLSGPGSAMDLRFRTGSGAMVTAPAADCGPRYRGLARTRRLVVLGDAGSGKTLLVSNLILGLVADLGGKAGEQSSNTRVPVRASLASWNGNDTFSDWVCQRLSIDYGLRKNVARALLDARRILPVLDGGLDEMDPSDGEPVRADRALHCLNKSGWVNQPVIVTCRTDVFHRLQELRGDGGLHAANVITLQPLTPVEVNERLLGYRVDQFGITDSEAWAPVTDQIRNHPRSPLAMALRSPWLLSLTASALRRGTPNAVQLSQCSSPAEVRDALFSALIPAATSGERTRSTRAYTKHNVEIWLHALATHLECQRRAGLGGDQIRLDQAWQLTAWPSRILHGSVVGLVVAATVWFVVGPDVGAVPRIAEAVLAWIVWGLLGTMFMSEIRGTIHARRLAWRVPDRTRWPHAVATGALAGLAVGMMTGLMSTAWSGHAVGIKAGLAFGLAGGLVAGFWDGLSTTSDDRLALGQDAHRIIRDDAAFAVGVGIVLWISFTIALGAVLGVVDALKTALPLGIPSVLMIMASFGIASGRYASATTIFAFTRQFPSRPADFFEWARSAGLLRVNGPAYQFRHGTYQHWLATSGVDNGLPAAQRSGASTAEIS</sequence>
<protein>
    <recommendedName>
        <fullName evidence="4">NACHT domain-containing protein</fullName>
    </recommendedName>
</protein>
<dbReference type="Proteomes" id="UP001299283">
    <property type="component" value="Unassembled WGS sequence"/>
</dbReference>